<dbReference type="PROSITE" id="PS51221">
    <property type="entry name" value="TTL"/>
    <property type="match status" value="1"/>
</dbReference>
<accession>G0R2D2</accession>
<keyword evidence="1" id="KW-0175">Coiled coil</keyword>
<dbReference type="PANTHER" id="PTHR47664">
    <property type="entry name" value="NLPC_P60 DOMAIN-CONTAINING PROTEIN"/>
    <property type="match status" value="1"/>
</dbReference>
<dbReference type="Gene3D" id="3.30.470.20">
    <property type="entry name" value="ATP-grasp fold, B domain"/>
    <property type="match status" value="1"/>
</dbReference>
<dbReference type="OrthoDB" id="291607at2759"/>
<evidence type="ECO:0000256" key="1">
    <source>
        <dbReference type="SAM" id="Coils"/>
    </source>
</evidence>
<dbReference type="GO" id="GO:0004835">
    <property type="term" value="F:tubulin-tyrosine ligase activity"/>
    <property type="evidence" value="ECO:0007669"/>
    <property type="project" value="UniProtKB-EC"/>
</dbReference>
<feature type="coiled-coil region" evidence="1">
    <location>
        <begin position="138"/>
        <end position="165"/>
    </location>
</feature>
<evidence type="ECO:0000313" key="3">
    <source>
        <dbReference type="Proteomes" id="UP000008983"/>
    </source>
</evidence>
<dbReference type="EC" id="6.3.2.25" evidence="2"/>
<dbReference type="Pfam" id="PF03133">
    <property type="entry name" value="TTL"/>
    <property type="match status" value="1"/>
</dbReference>
<keyword evidence="3" id="KW-1185">Reference proteome</keyword>
<dbReference type="RefSeq" id="XP_004027713.1">
    <property type="nucleotide sequence ID" value="XM_004027664.1"/>
</dbReference>
<dbReference type="GeneID" id="14904441"/>
<dbReference type="InterPro" id="IPR004344">
    <property type="entry name" value="TTL/TTLL_fam"/>
</dbReference>
<evidence type="ECO:0000313" key="2">
    <source>
        <dbReference type="EMBL" id="EGR28368.1"/>
    </source>
</evidence>
<name>G0R2D2_ICHMU</name>
<dbReference type="STRING" id="857967.G0R2D2"/>
<dbReference type="EMBL" id="GL984254">
    <property type="protein sequence ID" value="EGR28368.1"/>
    <property type="molecule type" value="Genomic_DNA"/>
</dbReference>
<dbReference type="Proteomes" id="UP000008983">
    <property type="component" value="Unassembled WGS sequence"/>
</dbReference>
<dbReference type="InParanoid" id="G0R2D2"/>
<keyword evidence="2" id="KW-0436">Ligase</keyword>
<dbReference type="AlphaFoldDB" id="G0R2D2"/>
<dbReference type="OMA" id="CMNSENQ"/>
<organism evidence="2 3">
    <name type="scientific">Ichthyophthirius multifiliis</name>
    <name type="common">White spot disease agent</name>
    <name type="synonym">Ich</name>
    <dbReference type="NCBI Taxonomy" id="5932"/>
    <lineage>
        <taxon>Eukaryota</taxon>
        <taxon>Sar</taxon>
        <taxon>Alveolata</taxon>
        <taxon>Ciliophora</taxon>
        <taxon>Intramacronucleata</taxon>
        <taxon>Oligohymenophorea</taxon>
        <taxon>Hymenostomatida</taxon>
        <taxon>Ophryoglenina</taxon>
        <taxon>Ichthyophthirius</taxon>
    </lineage>
</organism>
<dbReference type="eggNOG" id="KOG2157">
    <property type="taxonomic scope" value="Eukaryota"/>
</dbReference>
<reference evidence="2 3" key="1">
    <citation type="submission" date="2011-07" db="EMBL/GenBank/DDBJ databases">
        <authorList>
            <person name="Coyne R."/>
            <person name="Brami D."/>
            <person name="Johnson J."/>
            <person name="Hostetler J."/>
            <person name="Hannick L."/>
            <person name="Clark T."/>
            <person name="Cassidy-Hanley D."/>
            <person name="Inman J."/>
        </authorList>
    </citation>
    <scope>NUCLEOTIDE SEQUENCE [LARGE SCALE GENOMIC DNA]</scope>
    <source>
        <strain evidence="2 3">G5</strain>
    </source>
</reference>
<dbReference type="PANTHER" id="PTHR47664:SF1">
    <property type="entry name" value="CHROMOSOME UNDETERMINED SCAFFOLD_14, WHOLE GENOME SHOTGUN SEQUENCE"/>
    <property type="match status" value="1"/>
</dbReference>
<protein>
    <submittedName>
        <fullName evidence="2">Tubulin-tyrosine ligase family protein, putative</fullName>
        <ecNumber evidence="2">6.3.2.25</ecNumber>
    </submittedName>
</protein>
<proteinExistence type="predicted"/>
<gene>
    <name evidence="2" type="ORF">IMG5_177150</name>
</gene>
<dbReference type="SUPFAM" id="SSF56059">
    <property type="entry name" value="Glutathione synthetase ATP-binding domain-like"/>
    <property type="match status" value="1"/>
</dbReference>
<sequence length="392" mass="47055">MLLGQKYKIIKKYFDSRQDFEIIHNFLPQQTDFYFKFTDFNYQQNYKLHKNGEQLINHIQNIKNLLSNKDSFIKTLKEYDNNPNNHFNKLINSTHFLFESYIFDLKATNQNEQEKYFFEKVNSNFWIAKNPKGTQGKDIKLFKNVNELKDQIKQLKQNQQQSTNKTTSMYSFVQKYLEKPLLIYNHKNDLRSYILIASIKPFVVLYQDGHFRKCIEEYNLESFVQFDIKQSQMHLTNRQNQSSHKDFNKIKESLTLSIEEYKNYLKKEKNLKENDIQQIFISCRKAALYSILAAKDRIGKKKGQFQLLGLDLIIDENLKCYILEFNTNPAFFMEQQIDFKITPQLVQSHLDIIIESHETNSQYYWKNANKRQLGQWEVLYNEATNYNLLINK</sequence>